<evidence type="ECO:0000313" key="8">
    <source>
        <dbReference type="EMBL" id="MCO1656094.1"/>
    </source>
</evidence>
<accession>A0ABT0ZZB2</accession>
<comment type="caution">
    <text evidence="8">The sequence shown here is derived from an EMBL/GenBank/DDBJ whole genome shotgun (WGS) entry which is preliminary data.</text>
</comment>
<evidence type="ECO:0000256" key="5">
    <source>
        <dbReference type="ARBA" id="ARBA00023288"/>
    </source>
</evidence>
<comment type="subcellular location">
    <subcellularLocation>
        <location evidence="1">Membrane</location>
        <topology evidence="1">Lipid-anchor</topology>
    </subcellularLocation>
</comment>
<keyword evidence="4" id="KW-0564">Palmitate</keyword>
<evidence type="ECO:0000256" key="3">
    <source>
        <dbReference type="ARBA" id="ARBA00023136"/>
    </source>
</evidence>
<dbReference type="InterPro" id="IPR004872">
    <property type="entry name" value="Lipoprotein_NlpA"/>
</dbReference>
<comment type="similarity">
    <text evidence="6">Belongs to the nlpA lipoprotein family.</text>
</comment>
<evidence type="ECO:0000256" key="7">
    <source>
        <dbReference type="SAM" id="SignalP"/>
    </source>
</evidence>
<evidence type="ECO:0000313" key="9">
    <source>
        <dbReference type="Proteomes" id="UP001165283"/>
    </source>
</evidence>
<dbReference type="PROSITE" id="PS51257">
    <property type="entry name" value="PROKAR_LIPOPROTEIN"/>
    <property type="match status" value="1"/>
</dbReference>
<feature type="signal peptide" evidence="7">
    <location>
        <begin position="1"/>
        <end position="21"/>
    </location>
</feature>
<dbReference type="PANTHER" id="PTHR30429:SF0">
    <property type="entry name" value="METHIONINE-BINDING LIPOPROTEIN METQ"/>
    <property type="match status" value="1"/>
</dbReference>
<name>A0ABT0ZZB2_9PSEU</name>
<dbReference type="PIRSF" id="PIRSF002854">
    <property type="entry name" value="MetQ"/>
    <property type="match status" value="1"/>
</dbReference>
<dbReference type="InterPro" id="IPR006311">
    <property type="entry name" value="TAT_signal"/>
</dbReference>
<dbReference type="Gene3D" id="3.40.190.10">
    <property type="entry name" value="Periplasmic binding protein-like II"/>
    <property type="match status" value="2"/>
</dbReference>
<evidence type="ECO:0000256" key="2">
    <source>
        <dbReference type="ARBA" id="ARBA00022729"/>
    </source>
</evidence>
<proteinExistence type="inferred from homology"/>
<keyword evidence="5 6" id="KW-0449">Lipoprotein</keyword>
<dbReference type="Pfam" id="PF03180">
    <property type="entry name" value="Lipoprotein_9"/>
    <property type="match status" value="1"/>
</dbReference>
<sequence>MRLRTTVLSTVAALTAVVALAGCGGAEPAAPAGGAPADASAPLRVGVSPVPHGDILRYVADELAPVRGLRIEVVEFTDYVQPNTALVDGSLDANYFQTVPYLEEFTATSGAELAWIAPVHVEPLGLYSRSVTDLTALPDGATVGIANDATNEARGLRLLATTGLITLTPGSETTATPRDIAANPKNLRFSELEAAQLPRSLEDTDASVVNGNYAIDAGLQPAQDALVLESAQGNPNANGLVTRTELRGDPRIATLAELLQSPQVEDYIQQTFAGAVIPA</sequence>
<keyword evidence="9" id="KW-1185">Reference proteome</keyword>
<reference evidence="8" key="1">
    <citation type="submission" date="2021-04" db="EMBL/GenBank/DDBJ databases">
        <title>Pseudonocardia sp. nov., isolated from sandy soil of mangrove forest.</title>
        <authorList>
            <person name="Zan Z."/>
            <person name="Huang R."/>
            <person name="Liu W."/>
        </authorList>
    </citation>
    <scope>NUCLEOTIDE SEQUENCE</scope>
    <source>
        <strain evidence="8">S2-4</strain>
    </source>
</reference>
<gene>
    <name evidence="8" type="ORF">KDL28_13625</name>
</gene>
<dbReference type="RefSeq" id="WP_252438480.1">
    <property type="nucleotide sequence ID" value="NZ_JAGSOV010000028.1"/>
</dbReference>
<protein>
    <recommendedName>
        <fullName evidence="6">Lipoprotein</fullName>
    </recommendedName>
</protein>
<dbReference type="PANTHER" id="PTHR30429">
    <property type="entry name" value="D-METHIONINE-BINDING LIPOPROTEIN METQ"/>
    <property type="match status" value="1"/>
</dbReference>
<feature type="chain" id="PRO_5047332405" description="Lipoprotein" evidence="7">
    <location>
        <begin position="22"/>
        <end position="279"/>
    </location>
</feature>
<dbReference type="CDD" id="cd13597">
    <property type="entry name" value="PBP2_lipoprotein_Tp32"/>
    <property type="match status" value="1"/>
</dbReference>
<evidence type="ECO:0000256" key="4">
    <source>
        <dbReference type="ARBA" id="ARBA00023139"/>
    </source>
</evidence>
<keyword evidence="2 7" id="KW-0732">Signal</keyword>
<dbReference type="PROSITE" id="PS51318">
    <property type="entry name" value="TAT"/>
    <property type="match status" value="1"/>
</dbReference>
<organism evidence="8 9">
    <name type="scientific">Pseudonocardia humida</name>
    <dbReference type="NCBI Taxonomy" id="2800819"/>
    <lineage>
        <taxon>Bacteria</taxon>
        <taxon>Bacillati</taxon>
        <taxon>Actinomycetota</taxon>
        <taxon>Actinomycetes</taxon>
        <taxon>Pseudonocardiales</taxon>
        <taxon>Pseudonocardiaceae</taxon>
        <taxon>Pseudonocardia</taxon>
    </lineage>
</organism>
<evidence type="ECO:0000256" key="6">
    <source>
        <dbReference type="PIRNR" id="PIRNR002854"/>
    </source>
</evidence>
<dbReference type="SUPFAM" id="SSF53850">
    <property type="entry name" value="Periplasmic binding protein-like II"/>
    <property type="match status" value="1"/>
</dbReference>
<keyword evidence="3" id="KW-0472">Membrane</keyword>
<dbReference type="EMBL" id="JAGSOV010000028">
    <property type="protein sequence ID" value="MCO1656094.1"/>
    <property type="molecule type" value="Genomic_DNA"/>
</dbReference>
<dbReference type="Proteomes" id="UP001165283">
    <property type="component" value="Unassembled WGS sequence"/>
</dbReference>
<evidence type="ECO:0000256" key="1">
    <source>
        <dbReference type="ARBA" id="ARBA00004635"/>
    </source>
</evidence>